<feature type="domain" description="CinA C-terminal" evidence="1">
    <location>
        <begin position="18"/>
        <end position="163"/>
    </location>
</feature>
<sequence>MKGRTVLFADDREIQIAQLAGRIGQLALANRVRVAVAESLTAGRIAQALGAAQESATWFAGGVVAYQRETQYRLLGVSRGPVISAECSEQMARGVLDTVGADVSVSVTGVGGPGPEEGERSGTVFISVSSHCGVRTVRNQFPGSQSEVLGLTTVHALRHLKNLLLES</sequence>
<dbReference type="NCBIfam" id="TIGR00199">
    <property type="entry name" value="PncC_domain"/>
    <property type="match status" value="1"/>
</dbReference>
<evidence type="ECO:0000313" key="3">
    <source>
        <dbReference type="Proteomes" id="UP000297608"/>
    </source>
</evidence>
<accession>A0ABY2IGF3</accession>
<name>A0ABY2IGF3_9MICO</name>
<dbReference type="SUPFAM" id="SSF142433">
    <property type="entry name" value="CinA-like"/>
    <property type="match status" value="1"/>
</dbReference>
<protein>
    <submittedName>
        <fullName evidence="2">CinA family protein</fullName>
    </submittedName>
</protein>
<evidence type="ECO:0000259" key="1">
    <source>
        <dbReference type="Pfam" id="PF02464"/>
    </source>
</evidence>
<proteinExistence type="predicted"/>
<comment type="caution">
    <text evidence="2">The sequence shown here is derived from an EMBL/GenBank/DDBJ whole genome shotgun (WGS) entry which is preliminary data.</text>
</comment>
<keyword evidence="3" id="KW-1185">Reference proteome</keyword>
<dbReference type="InterPro" id="IPR008136">
    <property type="entry name" value="CinA_C"/>
</dbReference>
<dbReference type="Proteomes" id="UP000297608">
    <property type="component" value="Unassembled WGS sequence"/>
</dbReference>
<dbReference type="Pfam" id="PF02464">
    <property type="entry name" value="CinA"/>
    <property type="match status" value="1"/>
</dbReference>
<reference evidence="2 3" key="1">
    <citation type="submission" date="2019-03" db="EMBL/GenBank/DDBJ databases">
        <title>Genomics of glacier-inhabiting Cryobacterium strains.</title>
        <authorList>
            <person name="Liu Q."/>
            <person name="Xin Y.-H."/>
        </authorList>
    </citation>
    <scope>NUCLEOTIDE SEQUENCE [LARGE SCALE GENOMIC DNA]</scope>
    <source>
        <strain evidence="2 3">MDB2-B</strain>
    </source>
</reference>
<evidence type="ECO:0000313" key="2">
    <source>
        <dbReference type="EMBL" id="TFB88257.1"/>
    </source>
</evidence>
<organism evidence="2 3">
    <name type="scientific">Cryobacterium algoricola</name>
    <dbReference type="NCBI Taxonomy" id="1259183"/>
    <lineage>
        <taxon>Bacteria</taxon>
        <taxon>Bacillati</taxon>
        <taxon>Actinomycetota</taxon>
        <taxon>Actinomycetes</taxon>
        <taxon>Micrococcales</taxon>
        <taxon>Microbacteriaceae</taxon>
        <taxon>Cryobacterium</taxon>
    </lineage>
</organism>
<dbReference type="Gene3D" id="3.90.950.20">
    <property type="entry name" value="CinA-like"/>
    <property type="match status" value="1"/>
</dbReference>
<dbReference type="InterPro" id="IPR036653">
    <property type="entry name" value="CinA-like_C"/>
</dbReference>
<dbReference type="EMBL" id="SOFG01000009">
    <property type="protein sequence ID" value="TFB88257.1"/>
    <property type="molecule type" value="Genomic_DNA"/>
</dbReference>
<gene>
    <name evidence="2" type="ORF">E3O44_06185</name>
</gene>